<evidence type="ECO:0000313" key="3">
    <source>
        <dbReference type="Proteomes" id="UP000442990"/>
    </source>
</evidence>
<name>A0A7J5D909_9ACTN</name>
<proteinExistence type="predicted"/>
<dbReference type="Proteomes" id="UP000442990">
    <property type="component" value="Unassembled WGS sequence"/>
</dbReference>
<feature type="compositionally biased region" description="Low complexity" evidence="1">
    <location>
        <begin position="72"/>
        <end position="86"/>
    </location>
</feature>
<keyword evidence="3" id="KW-1185">Reference proteome</keyword>
<feature type="compositionally biased region" description="Basic and acidic residues" evidence="1">
    <location>
        <begin position="44"/>
        <end position="54"/>
    </location>
</feature>
<accession>A0A7J5D909</accession>
<feature type="compositionally biased region" description="Gly residues" evidence="1">
    <location>
        <begin position="11"/>
        <end position="43"/>
    </location>
</feature>
<protein>
    <submittedName>
        <fullName evidence="2">Uncharacterized protein</fullName>
    </submittedName>
</protein>
<gene>
    <name evidence="2" type="ORF">F8144_28405</name>
</gene>
<dbReference type="EMBL" id="WBKG01000028">
    <property type="protein sequence ID" value="KAB1984179.1"/>
    <property type="molecule type" value="Genomic_DNA"/>
</dbReference>
<reference evidence="2 3" key="1">
    <citation type="submission" date="2019-09" db="EMBL/GenBank/DDBJ databases">
        <title>Isolation and identification of active actinomycetes.</title>
        <authorList>
            <person name="Yu Z."/>
            <person name="Han C."/>
            <person name="Yu B."/>
        </authorList>
    </citation>
    <scope>NUCLEOTIDE SEQUENCE [LARGE SCALE GENOMIC DNA]</scope>
    <source>
        <strain evidence="2 3">NEAU-H2</strain>
    </source>
</reference>
<organism evidence="2 3">
    <name type="scientific">Streptomyces triticiradicis</name>
    <dbReference type="NCBI Taxonomy" id="2651189"/>
    <lineage>
        <taxon>Bacteria</taxon>
        <taxon>Bacillati</taxon>
        <taxon>Actinomycetota</taxon>
        <taxon>Actinomycetes</taxon>
        <taxon>Kitasatosporales</taxon>
        <taxon>Streptomycetaceae</taxon>
        <taxon>Streptomyces</taxon>
    </lineage>
</organism>
<feature type="region of interest" description="Disordered" evidence="1">
    <location>
        <begin position="1"/>
        <end position="99"/>
    </location>
</feature>
<sequence>MKPWEELRNHPGGGHGDGGGGFGGHGGGGGGFGGHGHGGGFDGHGGHGHDDGFDGHGGGFGGHPPFGGGHPFGHNGPDPDSPQDGPDGPPDDGPQSEDVAEGPFRVVRPADMLVVDIDLVNLRFDGHRLVRRDPGAPAFVLAGLPPQHVLEPAPASLSAISGSVKAVTAGSTRLAFSVPGDVDGLDLTLAALLDWERLVPLTVPVGMRDPDTPGSVVFQGIPRSVIEFPARLLITYDEPVHWLGTPEPRQQGERLALWHARLHGGQNDEVLLRAFATAGAGGTPPAGSPLDTGNLRDLVTLTSRDELIVPGSGVPIDVPSAPLHSEQFIVTPLGTSAHLHGAWESAPDSDKSAYEKAGRPFPILTAYDHITGLGRDQYVRVVTHGSLNTGHEALHVTEFKRIFVARPNDGIVAYLQREDHVIPRQPEVSYGPAGFTYGGREMPFRSLRITDRATPVIEEHDDLSSFWVKLKSSGDDHEFTVIGTDCEGRKVSFTMPLVFVPAGVADPQLQVRYAEKPKSPDPAKDRLTRQMGGQQMAMAQPPADAPGSTCHAVGTLTFGFGTIGSKPEENHMAVGLPYVGAATVRVPAVEQFAPTAGDLAVTFNDTYLKQTMERHPAGAYLDLDAPIDLALGAEKAGGVASPKTALKLITAQAGVVPDVFKTDATGAVVDALAPSDMLKAFDGAKLLGLIDLGRILKALVKDDVTAVTHYTDDQIRAVLNAADGILPVPVMRIRDLADGQGKELRYVWKTRLANPGAPPEKGELPDVIDAKNATLTLDAHTVRSKGAPDQVTVDGRLNDFALEFADCARVEIAELRFRTGSAKKPEVTASGVELKFEGALEFINTLRSALPADVFGAGAYVDVQPSGVTAGYKFTVPTIGIGVFTLSNLALAAELKIPFDDGTGVTFRFSVSEREHPFIVTVSLFGGGGYFSLLVDAARGVRQLEGALEFGGAAALDLGVASGGVSVMAGIRFSLSDAEASLTGYLRCNGFLSVLGIVTVSVEFYLQLTYDKRKDIHQSVITGRGTLTVSVRIAFFSKSVKLSLERSFSGAPGDPSFTDCVLQPHWREYCEAYAP</sequence>
<evidence type="ECO:0000313" key="2">
    <source>
        <dbReference type="EMBL" id="KAB1984179.1"/>
    </source>
</evidence>
<feature type="compositionally biased region" description="Gly residues" evidence="1">
    <location>
        <begin position="55"/>
        <end position="71"/>
    </location>
</feature>
<evidence type="ECO:0000256" key="1">
    <source>
        <dbReference type="SAM" id="MobiDB-lite"/>
    </source>
</evidence>
<comment type="caution">
    <text evidence="2">The sequence shown here is derived from an EMBL/GenBank/DDBJ whole genome shotgun (WGS) entry which is preliminary data.</text>
</comment>
<dbReference type="AlphaFoldDB" id="A0A7J5D909"/>